<dbReference type="OrthoDB" id="9429530at2"/>
<keyword evidence="3" id="KW-1185">Reference proteome</keyword>
<comment type="caution">
    <text evidence="2">The sequence shown here is derived from an EMBL/GenBank/DDBJ whole genome shotgun (WGS) entry which is preliminary data.</text>
</comment>
<organism evidence="2 3">
    <name type="scientific">Solirubrobacter pauli</name>
    <dbReference type="NCBI Taxonomy" id="166793"/>
    <lineage>
        <taxon>Bacteria</taxon>
        <taxon>Bacillati</taxon>
        <taxon>Actinomycetota</taxon>
        <taxon>Thermoleophilia</taxon>
        <taxon>Solirubrobacterales</taxon>
        <taxon>Solirubrobacteraceae</taxon>
        <taxon>Solirubrobacter</taxon>
    </lineage>
</organism>
<dbReference type="Proteomes" id="UP000278962">
    <property type="component" value="Unassembled WGS sequence"/>
</dbReference>
<reference evidence="2 3" key="1">
    <citation type="submission" date="2018-10" db="EMBL/GenBank/DDBJ databases">
        <title>Genomic Encyclopedia of Archaeal and Bacterial Type Strains, Phase II (KMG-II): from individual species to whole genera.</title>
        <authorList>
            <person name="Goeker M."/>
        </authorList>
    </citation>
    <scope>NUCLEOTIDE SEQUENCE [LARGE SCALE GENOMIC DNA]</scope>
    <source>
        <strain evidence="2 3">DSM 14954</strain>
    </source>
</reference>
<sequence length="142" mass="15418">MSDRIHYSSGNEHNPSDPFGRVELTIEADGAATLEHHWRMGDGAWTGRVDPAAIERIRSALADSDFPDVPQEPVPPGSNFRHIDVGTQSAMLTERQGRNLDGYQDAIPVLEALAHHMSGGAYRPDLEAGDPLVTDVRAAPPE</sequence>
<gene>
    <name evidence="2" type="ORF">C8N24_2584</name>
</gene>
<feature type="region of interest" description="Disordered" evidence="1">
    <location>
        <begin position="1"/>
        <end position="20"/>
    </location>
</feature>
<dbReference type="RefSeq" id="WP_121250463.1">
    <property type="nucleotide sequence ID" value="NZ_RBIL01000001.1"/>
</dbReference>
<evidence type="ECO:0000313" key="2">
    <source>
        <dbReference type="EMBL" id="RKQ92731.1"/>
    </source>
</evidence>
<dbReference type="AlphaFoldDB" id="A0A660LIJ2"/>
<accession>A0A660LIJ2</accession>
<evidence type="ECO:0000313" key="3">
    <source>
        <dbReference type="Proteomes" id="UP000278962"/>
    </source>
</evidence>
<dbReference type="EMBL" id="RBIL01000001">
    <property type="protein sequence ID" value="RKQ92731.1"/>
    <property type="molecule type" value="Genomic_DNA"/>
</dbReference>
<evidence type="ECO:0000256" key="1">
    <source>
        <dbReference type="SAM" id="MobiDB-lite"/>
    </source>
</evidence>
<name>A0A660LIJ2_9ACTN</name>
<proteinExistence type="predicted"/>
<protein>
    <submittedName>
        <fullName evidence="2">Uncharacterized protein</fullName>
    </submittedName>
</protein>